<organism evidence="1 2">
    <name type="scientific">Smallanthus sonchifolius</name>
    <dbReference type="NCBI Taxonomy" id="185202"/>
    <lineage>
        <taxon>Eukaryota</taxon>
        <taxon>Viridiplantae</taxon>
        <taxon>Streptophyta</taxon>
        <taxon>Embryophyta</taxon>
        <taxon>Tracheophyta</taxon>
        <taxon>Spermatophyta</taxon>
        <taxon>Magnoliopsida</taxon>
        <taxon>eudicotyledons</taxon>
        <taxon>Gunneridae</taxon>
        <taxon>Pentapetalae</taxon>
        <taxon>asterids</taxon>
        <taxon>campanulids</taxon>
        <taxon>Asterales</taxon>
        <taxon>Asteraceae</taxon>
        <taxon>Asteroideae</taxon>
        <taxon>Heliantheae alliance</taxon>
        <taxon>Millerieae</taxon>
        <taxon>Smallanthus</taxon>
    </lineage>
</organism>
<comment type="caution">
    <text evidence="1">The sequence shown here is derived from an EMBL/GenBank/DDBJ whole genome shotgun (WGS) entry which is preliminary data.</text>
</comment>
<evidence type="ECO:0000313" key="1">
    <source>
        <dbReference type="EMBL" id="KAI3817663.1"/>
    </source>
</evidence>
<evidence type="ECO:0000313" key="2">
    <source>
        <dbReference type="Proteomes" id="UP001056120"/>
    </source>
</evidence>
<dbReference type="EMBL" id="CM042021">
    <property type="protein sequence ID" value="KAI3817663.1"/>
    <property type="molecule type" value="Genomic_DNA"/>
</dbReference>
<sequence length="144" mass="16635">MNLAVKLTKLISPSESLEKDKFVSSIEDVSLEASLLQEISRKIINMAEFLPSSDSITEFPTKAYLIEESMADSPKRLLKEHLHLIMDFITEQIRLGTMVVVDRASNQRSWKPERHWWPHQKVAQQLRILTKKKRKPTAGSSLMY</sequence>
<name>A0ACB9JCL0_9ASTR</name>
<accession>A0ACB9JCL0</accession>
<reference evidence="1 2" key="2">
    <citation type="journal article" date="2022" name="Mol. Ecol. Resour.">
        <title>The genomes of chicory, endive, great burdock and yacon provide insights into Asteraceae paleo-polyploidization history and plant inulin production.</title>
        <authorList>
            <person name="Fan W."/>
            <person name="Wang S."/>
            <person name="Wang H."/>
            <person name="Wang A."/>
            <person name="Jiang F."/>
            <person name="Liu H."/>
            <person name="Zhao H."/>
            <person name="Xu D."/>
            <person name="Zhang Y."/>
        </authorList>
    </citation>
    <scope>NUCLEOTIDE SEQUENCE [LARGE SCALE GENOMIC DNA]</scope>
    <source>
        <strain evidence="2">cv. Yunnan</strain>
        <tissue evidence="1">Leaves</tissue>
    </source>
</reference>
<proteinExistence type="predicted"/>
<reference evidence="2" key="1">
    <citation type="journal article" date="2022" name="Mol. Ecol. Resour.">
        <title>The genomes of chicory, endive, great burdock and yacon provide insights into Asteraceae palaeo-polyploidization history and plant inulin production.</title>
        <authorList>
            <person name="Fan W."/>
            <person name="Wang S."/>
            <person name="Wang H."/>
            <person name="Wang A."/>
            <person name="Jiang F."/>
            <person name="Liu H."/>
            <person name="Zhao H."/>
            <person name="Xu D."/>
            <person name="Zhang Y."/>
        </authorList>
    </citation>
    <scope>NUCLEOTIDE SEQUENCE [LARGE SCALE GENOMIC DNA]</scope>
    <source>
        <strain evidence="2">cv. Yunnan</strain>
    </source>
</reference>
<gene>
    <name evidence="1" type="ORF">L1987_11459</name>
</gene>
<keyword evidence="2" id="KW-1185">Reference proteome</keyword>
<protein>
    <submittedName>
        <fullName evidence="1">Uncharacterized protein</fullName>
    </submittedName>
</protein>
<dbReference type="Proteomes" id="UP001056120">
    <property type="component" value="Linkage Group LG04"/>
</dbReference>